<protein>
    <submittedName>
        <fullName evidence="1">Uncharacterized protein</fullName>
    </submittedName>
</protein>
<accession>A0AAV7TD10</accession>
<keyword evidence="2" id="KW-1185">Reference proteome</keyword>
<organism evidence="1 2">
    <name type="scientific">Pleurodeles waltl</name>
    <name type="common">Iberian ribbed newt</name>
    <dbReference type="NCBI Taxonomy" id="8319"/>
    <lineage>
        <taxon>Eukaryota</taxon>
        <taxon>Metazoa</taxon>
        <taxon>Chordata</taxon>
        <taxon>Craniata</taxon>
        <taxon>Vertebrata</taxon>
        <taxon>Euteleostomi</taxon>
        <taxon>Amphibia</taxon>
        <taxon>Batrachia</taxon>
        <taxon>Caudata</taxon>
        <taxon>Salamandroidea</taxon>
        <taxon>Salamandridae</taxon>
        <taxon>Pleurodelinae</taxon>
        <taxon>Pleurodeles</taxon>
    </lineage>
</organism>
<sequence>MRAHAQHSLLAPESGTGVFYEASPVDISVLRDPEYRLISLTHTRVTVLIRNNDVLDTRWTSEKFFSWILVRC</sequence>
<evidence type="ECO:0000313" key="1">
    <source>
        <dbReference type="EMBL" id="KAJ1173732.1"/>
    </source>
</evidence>
<dbReference type="Proteomes" id="UP001066276">
    <property type="component" value="Chromosome 4_1"/>
</dbReference>
<comment type="caution">
    <text evidence="1">The sequence shown here is derived from an EMBL/GenBank/DDBJ whole genome shotgun (WGS) entry which is preliminary data.</text>
</comment>
<evidence type="ECO:0000313" key="2">
    <source>
        <dbReference type="Proteomes" id="UP001066276"/>
    </source>
</evidence>
<dbReference type="EMBL" id="JANPWB010000007">
    <property type="protein sequence ID" value="KAJ1173732.1"/>
    <property type="molecule type" value="Genomic_DNA"/>
</dbReference>
<proteinExistence type="predicted"/>
<dbReference type="AlphaFoldDB" id="A0AAV7TD10"/>
<name>A0AAV7TD10_PLEWA</name>
<reference evidence="1" key="1">
    <citation type="journal article" date="2022" name="bioRxiv">
        <title>Sequencing and chromosome-scale assembly of the giantPleurodeles waltlgenome.</title>
        <authorList>
            <person name="Brown T."/>
            <person name="Elewa A."/>
            <person name="Iarovenko S."/>
            <person name="Subramanian E."/>
            <person name="Araus A.J."/>
            <person name="Petzold A."/>
            <person name="Susuki M."/>
            <person name="Suzuki K.-i.T."/>
            <person name="Hayashi T."/>
            <person name="Toyoda A."/>
            <person name="Oliveira C."/>
            <person name="Osipova E."/>
            <person name="Leigh N.D."/>
            <person name="Simon A."/>
            <person name="Yun M.H."/>
        </authorList>
    </citation>
    <scope>NUCLEOTIDE SEQUENCE</scope>
    <source>
        <strain evidence="1">20211129_DDA</strain>
        <tissue evidence="1">Liver</tissue>
    </source>
</reference>
<gene>
    <name evidence="1" type="ORF">NDU88_005558</name>
</gene>